<dbReference type="OrthoDB" id="10197463at2759"/>
<name>A0A814HWE8_9BILA</name>
<dbReference type="EMBL" id="CAJNOC010004269">
    <property type="protein sequence ID" value="CAF1015498.1"/>
    <property type="molecule type" value="Genomic_DNA"/>
</dbReference>
<organism evidence="1 2">
    <name type="scientific">Brachionus calyciflorus</name>
    <dbReference type="NCBI Taxonomy" id="104777"/>
    <lineage>
        <taxon>Eukaryota</taxon>
        <taxon>Metazoa</taxon>
        <taxon>Spiralia</taxon>
        <taxon>Gnathifera</taxon>
        <taxon>Rotifera</taxon>
        <taxon>Eurotatoria</taxon>
        <taxon>Monogononta</taxon>
        <taxon>Pseudotrocha</taxon>
        <taxon>Ploima</taxon>
        <taxon>Brachionidae</taxon>
        <taxon>Brachionus</taxon>
    </lineage>
</organism>
<gene>
    <name evidence="1" type="ORF">OXX778_LOCUS17109</name>
</gene>
<dbReference type="AlphaFoldDB" id="A0A814HWE8"/>
<dbReference type="Proteomes" id="UP000663879">
    <property type="component" value="Unassembled WGS sequence"/>
</dbReference>
<evidence type="ECO:0000313" key="2">
    <source>
        <dbReference type="Proteomes" id="UP000663879"/>
    </source>
</evidence>
<protein>
    <submittedName>
        <fullName evidence="1">Uncharacterized protein</fullName>
    </submittedName>
</protein>
<sequence length="116" mass="13427">MSVKFAGDLNSTNVSSRLGDPVETSVKLYEKIEEFLNIMALDQRYGKIDYVIVKGKTKVKLDNYIDFVSLKDNLQNFHFDGLKVKIQLHKEDNNIKQTKIEAFNKRSQNIQTDLMI</sequence>
<keyword evidence="2" id="KW-1185">Reference proteome</keyword>
<comment type="caution">
    <text evidence="1">The sequence shown here is derived from an EMBL/GenBank/DDBJ whole genome shotgun (WGS) entry which is preliminary data.</text>
</comment>
<accession>A0A814HWE8</accession>
<proteinExistence type="predicted"/>
<reference evidence="1" key="1">
    <citation type="submission" date="2021-02" db="EMBL/GenBank/DDBJ databases">
        <authorList>
            <person name="Nowell W R."/>
        </authorList>
    </citation>
    <scope>NUCLEOTIDE SEQUENCE</scope>
    <source>
        <strain evidence="1">Ploen Becks lab</strain>
    </source>
</reference>
<evidence type="ECO:0000313" key="1">
    <source>
        <dbReference type="EMBL" id="CAF1015498.1"/>
    </source>
</evidence>